<proteinExistence type="predicted"/>
<dbReference type="InterPro" id="IPR000683">
    <property type="entry name" value="Gfo/Idh/MocA-like_OxRdtase_N"/>
</dbReference>
<keyword evidence="4" id="KW-1185">Reference proteome</keyword>
<dbReference type="PANTHER" id="PTHR43377">
    <property type="entry name" value="BILIVERDIN REDUCTASE A"/>
    <property type="match status" value="1"/>
</dbReference>
<feature type="domain" description="Gfo/Idh/MocA-like oxidoreductase N-terminal" evidence="1">
    <location>
        <begin position="6"/>
        <end position="120"/>
    </location>
</feature>
<dbReference type="RefSeq" id="WP_341369254.1">
    <property type="nucleotide sequence ID" value="NZ_JBBPCO010000001.1"/>
</dbReference>
<evidence type="ECO:0000259" key="2">
    <source>
        <dbReference type="Pfam" id="PF22725"/>
    </source>
</evidence>
<evidence type="ECO:0000313" key="4">
    <source>
        <dbReference type="Proteomes" id="UP001446205"/>
    </source>
</evidence>
<feature type="domain" description="GFO/IDH/MocA-like oxidoreductase" evidence="2">
    <location>
        <begin position="133"/>
        <end position="224"/>
    </location>
</feature>
<dbReference type="PANTHER" id="PTHR43377:SF1">
    <property type="entry name" value="BILIVERDIN REDUCTASE A"/>
    <property type="match status" value="1"/>
</dbReference>
<comment type="caution">
    <text evidence="3">The sequence shown here is derived from an EMBL/GenBank/DDBJ whole genome shotgun (WGS) entry which is preliminary data.</text>
</comment>
<sequence length="321" mass="35129">MDRLPVAVIGVGHLGRFHAQKYRDHPRADLVGVYDLDAERARVVAEEVGATPSTDLAALLARVKAVSVVTPTLTHHDVVRQCLEANVHVLVEKPFTATLDQADELIALQKARQLVLAVGHLKRLHPAIEHLRSLNLGSPRYIEAERLAPFKPRSLDVDVIMDLMIHDLDLALHLSGSACTDLRAVGVPVITDKLDMANAWLDFDNGAVGTFASSRVVRETSRKLRLFWQDAYASIDFAANSLSVSRRHPAATGGMIPGVDTTQVDLPRVDVLAREVDNFLVAVETGDRVFCDAEDGRAALALALQVQKTTLDRFHAGMRGR</sequence>
<dbReference type="InterPro" id="IPR051450">
    <property type="entry name" value="Gfo/Idh/MocA_Oxidoreductases"/>
</dbReference>
<dbReference type="EMBL" id="JBBPCO010000001">
    <property type="protein sequence ID" value="MEK8088187.1"/>
    <property type="molecule type" value="Genomic_DNA"/>
</dbReference>
<evidence type="ECO:0000313" key="3">
    <source>
        <dbReference type="EMBL" id="MEK8088187.1"/>
    </source>
</evidence>
<dbReference type="InterPro" id="IPR055170">
    <property type="entry name" value="GFO_IDH_MocA-like_dom"/>
</dbReference>
<dbReference type="InterPro" id="IPR036291">
    <property type="entry name" value="NAD(P)-bd_dom_sf"/>
</dbReference>
<evidence type="ECO:0000259" key="1">
    <source>
        <dbReference type="Pfam" id="PF01408"/>
    </source>
</evidence>
<dbReference type="Proteomes" id="UP001446205">
    <property type="component" value="Unassembled WGS sequence"/>
</dbReference>
<accession>A0ABU9D3P7</accession>
<dbReference type="Pfam" id="PF22725">
    <property type="entry name" value="GFO_IDH_MocA_C3"/>
    <property type="match status" value="1"/>
</dbReference>
<dbReference type="Pfam" id="PF01408">
    <property type="entry name" value="GFO_IDH_MocA"/>
    <property type="match status" value="1"/>
</dbReference>
<reference evidence="3 4" key="1">
    <citation type="submission" date="2024-04" db="EMBL/GenBank/DDBJ databases">
        <authorList>
            <person name="Abashina T."/>
            <person name="Shaikin A."/>
        </authorList>
    </citation>
    <scope>NUCLEOTIDE SEQUENCE [LARGE SCALE GENOMIC DNA]</scope>
    <source>
        <strain evidence="3 4">AAFK</strain>
    </source>
</reference>
<dbReference type="Gene3D" id="3.30.360.10">
    <property type="entry name" value="Dihydrodipicolinate Reductase, domain 2"/>
    <property type="match status" value="1"/>
</dbReference>
<name>A0ABU9D3P7_9PROT</name>
<protein>
    <submittedName>
        <fullName evidence="3">Gfo/Idh/MocA family oxidoreductase</fullName>
    </submittedName>
</protein>
<gene>
    <name evidence="3" type="ORF">WOB96_00260</name>
</gene>
<organism evidence="3 4">
    <name type="scientific">Thermithiobacillus plumbiphilus</name>
    <dbReference type="NCBI Taxonomy" id="1729899"/>
    <lineage>
        <taxon>Bacteria</taxon>
        <taxon>Pseudomonadati</taxon>
        <taxon>Pseudomonadota</taxon>
        <taxon>Acidithiobacillia</taxon>
        <taxon>Acidithiobacillales</taxon>
        <taxon>Thermithiobacillaceae</taxon>
        <taxon>Thermithiobacillus</taxon>
    </lineage>
</organism>
<dbReference type="SUPFAM" id="SSF55347">
    <property type="entry name" value="Glyceraldehyde-3-phosphate dehydrogenase-like, C-terminal domain"/>
    <property type="match status" value="1"/>
</dbReference>
<dbReference type="Gene3D" id="3.40.50.720">
    <property type="entry name" value="NAD(P)-binding Rossmann-like Domain"/>
    <property type="match status" value="1"/>
</dbReference>
<dbReference type="SUPFAM" id="SSF51735">
    <property type="entry name" value="NAD(P)-binding Rossmann-fold domains"/>
    <property type="match status" value="1"/>
</dbReference>